<proteinExistence type="predicted"/>
<dbReference type="Pfam" id="PF03646">
    <property type="entry name" value="FlaG"/>
    <property type="match status" value="1"/>
</dbReference>
<evidence type="ECO:0000313" key="3">
    <source>
        <dbReference type="Proteomes" id="UP000767854"/>
    </source>
</evidence>
<name>A0ABS2MPJ5_9FIRM</name>
<dbReference type="InterPro" id="IPR035924">
    <property type="entry name" value="FlaG-like_sf"/>
</dbReference>
<keyword evidence="2" id="KW-0282">Flagellum</keyword>
<dbReference type="EMBL" id="JAFBDT010000004">
    <property type="protein sequence ID" value="MBM7561331.1"/>
    <property type="molecule type" value="Genomic_DNA"/>
</dbReference>
<protein>
    <submittedName>
        <fullName evidence="2">Flagellar protein FlaG</fullName>
    </submittedName>
</protein>
<comment type="caution">
    <text evidence="2">The sequence shown here is derived from an EMBL/GenBank/DDBJ whole genome shotgun (WGS) entry which is preliminary data.</text>
</comment>
<dbReference type="PANTHER" id="PTHR37166">
    <property type="entry name" value="PROTEIN FLAG"/>
    <property type="match status" value="1"/>
</dbReference>
<gene>
    <name evidence="2" type="ORF">JOC49_000851</name>
</gene>
<keyword evidence="2" id="KW-0966">Cell projection</keyword>
<accession>A0ABS2MPJ5</accession>
<dbReference type="SUPFAM" id="SSF160214">
    <property type="entry name" value="FlaG-like"/>
    <property type="match status" value="1"/>
</dbReference>
<dbReference type="RefSeq" id="WP_204662723.1">
    <property type="nucleotide sequence ID" value="NZ_JAFBDT010000004.1"/>
</dbReference>
<keyword evidence="2" id="KW-0969">Cilium</keyword>
<organism evidence="2 3">
    <name type="scientific">Fusibacter tunisiensis</name>
    <dbReference type="NCBI Taxonomy" id="1008308"/>
    <lineage>
        <taxon>Bacteria</taxon>
        <taxon>Bacillati</taxon>
        <taxon>Bacillota</taxon>
        <taxon>Clostridia</taxon>
        <taxon>Eubacteriales</taxon>
        <taxon>Eubacteriales Family XII. Incertae Sedis</taxon>
        <taxon>Fusibacter</taxon>
    </lineage>
</organism>
<sequence length="135" mass="15381">MKINHLNAGNVAAAAPGTDAQIRRTGQESTNPKPVERIKQDVKENINVDKMTGKEPVKEFFDEDMLDKSVEQANKSLEIYNRRIERAVHEVTHAVMYTVKDTVTNEVIQEFPPRKIQDMIAKMWELAGLFVDEKA</sequence>
<dbReference type="Proteomes" id="UP000767854">
    <property type="component" value="Unassembled WGS sequence"/>
</dbReference>
<dbReference type="InterPro" id="IPR005186">
    <property type="entry name" value="FlaG"/>
</dbReference>
<evidence type="ECO:0000313" key="2">
    <source>
        <dbReference type="EMBL" id="MBM7561331.1"/>
    </source>
</evidence>
<dbReference type="Gene3D" id="3.30.160.170">
    <property type="entry name" value="FlaG-like"/>
    <property type="match status" value="1"/>
</dbReference>
<dbReference type="PANTHER" id="PTHR37166:SF1">
    <property type="entry name" value="PROTEIN FLAG"/>
    <property type="match status" value="1"/>
</dbReference>
<evidence type="ECO:0000256" key="1">
    <source>
        <dbReference type="SAM" id="MobiDB-lite"/>
    </source>
</evidence>
<reference evidence="2 3" key="1">
    <citation type="submission" date="2021-01" db="EMBL/GenBank/DDBJ databases">
        <title>Genomic Encyclopedia of Type Strains, Phase IV (KMG-IV): sequencing the most valuable type-strain genomes for metagenomic binning, comparative biology and taxonomic classification.</title>
        <authorList>
            <person name="Goeker M."/>
        </authorList>
    </citation>
    <scope>NUCLEOTIDE SEQUENCE [LARGE SCALE GENOMIC DNA]</scope>
    <source>
        <strain evidence="2 3">DSM 24436</strain>
    </source>
</reference>
<keyword evidence="3" id="KW-1185">Reference proteome</keyword>
<feature type="region of interest" description="Disordered" evidence="1">
    <location>
        <begin position="1"/>
        <end position="33"/>
    </location>
</feature>